<feature type="region of interest" description="Disordered" evidence="11">
    <location>
        <begin position="96"/>
        <end position="127"/>
    </location>
</feature>
<protein>
    <submittedName>
        <fullName evidence="14">Zinc finger protein 597</fullName>
    </submittedName>
</protein>
<evidence type="ECO:0000313" key="14">
    <source>
        <dbReference type="RefSeq" id="XP_060030074.1"/>
    </source>
</evidence>
<name>A0ABM3W0H9_ERIEU</name>
<keyword evidence="5" id="KW-0862">Zinc</keyword>
<evidence type="ECO:0000256" key="4">
    <source>
        <dbReference type="ARBA" id="ARBA00022771"/>
    </source>
</evidence>
<evidence type="ECO:0000259" key="12">
    <source>
        <dbReference type="PROSITE" id="PS50157"/>
    </source>
</evidence>
<keyword evidence="7" id="KW-0238">DNA-binding</keyword>
<feature type="region of interest" description="Disordered" evidence="11">
    <location>
        <begin position="148"/>
        <end position="262"/>
    </location>
</feature>
<dbReference type="Pfam" id="PF00096">
    <property type="entry name" value="zf-C2H2"/>
    <property type="match status" value="3"/>
</dbReference>
<evidence type="ECO:0000256" key="7">
    <source>
        <dbReference type="ARBA" id="ARBA00023125"/>
    </source>
</evidence>
<keyword evidence="2" id="KW-0479">Metal-binding</keyword>
<gene>
    <name evidence="14" type="primary">ZNF597</name>
</gene>
<dbReference type="PANTHER" id="PTHR24399:SF70">
    <property type="entry name" value="C2H2-TYPE DOMAIN-CONTAINING PROTEIN"/>
    <property type="match status" value="1"/>
</dbReference>
<evidence type="ECO:0000256" key="6">
    <source>
        <dbReference type="ARBA" id="ARBA00023015"/>
    </source>
</evidence>
<evidence type="ECO:0000256" key="11">
    <source>
        <dbReference type="SAM" id="MobiDB-lite"/>
    </source>
</evidence>
<feature type="domain" description="C2H2-type" evidence="12">
    <location>
        <begin position="464"/>
        <end position="491"/>
    </location>
</feature>
<feature type="compositionally biased region" description="Basic residues" evidence="11">
    <location>
        <begin position="105"/>
        <end position="114"/>
    </location>
</feature>
<evidence type="ECO:0000256" key="8">
    <source>
        <dbReference type="ARBA" id="ARBA00023163"/>
    </source>
</evidence>
<evidence type="ECO:0000313" key="13">
    <source>
        <dbReference type="Proteomes" id="UP001652624"/>
    </source>
</evidence>
<comment type="subcellular location">
    <subcellularLocation>
        <location evidence="1">Nucleus</location>
    </subcellularLocation>
</comment>
<dbReference type="Proteomes" id="UP001652624">
    <property type="component" value="Chromosome 15"/>
</dbReference>
<dbReference type="PROSITE" id="PS50157">
    <property type="entry name" value="ZINC_FINGER_C2H2_2"/>
    <property type="match status" value="7"/>
</dbReference>
<reference evidence="14" key="1">
    <citation type="submission" date="2025-08" db="UniProtKB">
        <authorList>
            <consortium name="RefSeq"/>
        </authorList>
    </citation>
    <scope>IDENTIFICATION</scope>
</reference>
<keyword evidence="3" id="KW-0677">Repeat</keyword>
<evidence type="ECO:0000256" key="2">
    <source>
        <dbReference type="ARBA" id="ARBA00022723"/>
    </source>
</evidence>
<feature type="domain" description="C2H2-type" evidence="12">
    <location>
        <begin position="529"/>
        <end position="556"/>
    </location>
</feature>
<evidence type="ECO:0000256" key="5">
    <source>
        <dbReference type="ARBA" id="ARBA00022833"/>
    </source>
</evidence>
<organism evidence="13 14">
    <name type="scientific">Erinaceus europaeus</name>
    <name type="common">Western European hedgehog</name>
    <dbReference type="NCBI Taxonomy" id="9365"/>
    <lineage>
        <taxon>Eukaryota</taxon>
        <taxon>Metazoa</taxon>
        <taxon>Chordata</taxon>
        <taxon>Craniata</taxon>
        <taxon>Vertebrata</taxon>
        <taxon>Euteleostomi</taxon>
        <taxon>Mammalia</taxon>
        <taxon>Eutheria</taxon>
        <taxon>Laurasiatheria</taxon>
        <taxon>Eulipotyphla</taxon>
        <taxon>Erinaceidae</taxon>
        <taxon>Erinaceinae</taxon>
        <taxon>Erinaceus</taxon>
    </lineage>
</organism>
<keyword evidence="9" id="KW-0539">Nucleus</keyword>
<keyword evidence="4 10" id="KW-0863">Zinc-finger</keyword>
<keyword evidence="6" id="KW-0805">Transcription regulation</keyword>
<evidence type="ECO:0000256" key="10">
    <source>
        <dbReference type="PROSITE-ProRule" id="PRU00042"/>
    </source>
</evidence>
<proteinExistence type="predicted"/>
<feature type="compositionally biased region" description="Basic and acidic residues" evidence="11">
    <location>
        <begin position="174"/>
        <end position="184"/>
    </location>
</feature>
<evidence type="ECO:0000256" key="9">
    <source>
        <dbReference type="ARBA" id="ARBA00023242"/>
    </source>
</evidence>
<dbReference type="SMART" id="SM00355">
    <property type="entry name" value="ZnF_C2H2"/>
    <property type="match status" value="7"/>
</dbReference>
<feature type="domain" description="C2H2-type" evidence="12">
    <location>
        <begin position="436"/>
        <end position="463"/>
    </location>
</feature>
<dbReference type="Gene3D" id="3.30.160.60">
    <property type="entry name" value="Classic Zinc Finger"/>
    <property type="match status" value="6"/>
</dbReference>
<dbReference type="PANTHER" id="PTHR24399">
    <property type="entry name" value="ZINC FINGER AND BTB DOMAIN-CONTAINING"/>
    <property type="match status" value="1"/>
</dbReference>
<dbReference type="PROSITE" id="PS00028">
    <property type="entry name" value="ZINC_FINGER_C2H2_1"/>
    <property type="match status" value="6"/>
</dbReference>
<evidence type="ECO:0000256" key="1">
    <source>
        <dbReference type="ARBA" id="ARBA00004123"/>
    </source>
</evidence>
<dbReference type="InterPro" id="IPR013087">
    <property type="entry name" value="Znf_C2H2_type"/>
</dbReference>
<feature type="domain" description="C2H2-type" evidence="12">
    <location>
        <begin position="584"/>
        <end position="610"/>
    </location>
</feature>
<feature type="domain" description="C2H2-type" evidence="12">
    <location>
        <begin position="556"/>
        <end position="583"/>
    </location>
</feature>
<evidence type="ECO:0000256" key="3">
    <source>
        <dbReference type="ARBA" id="ARBA00022737"/>
    </source>
</evidence>
<feature type="domain" description="C2H2-type" evidence="12">
    <location>
        <begin position="353"/>
        <end position="380"/>
    </location>
</feature>
<keyword evidence="13" id="KW-1185">Reference proteome</keyword>
<keyword evidence="8" id="KW-0804">Transcription</keyword>
<dbReference type="InterPro" id="IPR036236">
    <property type="entry name" value="Znf_C2H2_sf"/>
</dbReference>
<dbReference type="SUPFAM" id="SSF57667">
    <property type="entry name" value="beta-beta-alpha zinc fingers"/>
    <property type="match status" value="5"/>
</dbReference>
<sequence>MDEEKMTASLEPCQAEVCAFIAASLPPGTQGTSFLAHFHNAQLFPGCQGMSPVAGVPHTTRHLHGASRAPRPGLGLSLNVVPLGFVTCDRHSPQSISRVQLRPRPPWHHSRRKLCGAPGRPGAETQTRAGLRLRLRLRLRAARCAADTPGNQRFLRQRRRPRAPGPRPAAAGVHLDRGPHRAREAGPSCAAGVRRHRGSRGKVAATGYTGPTSSSRLPHLPPSRSPCGDLGEAPPTRAPRWRPRSRQPAPGEEGKTETHQQLSLDSLGLEELALEKYSIAVPLACNSEKASEKEVGSPERMPSGGAPTVERRFISLSITIENHSPLVTLPQCLGIRALSEVLEFPWEEDSHVFKCSACGQSFSDGSHLALHQQTHLGEKKHACAECGKLFSHRATLRIHTRIHTGEKPFRCSTWGTSFRQHSHLAGHMNVHVKKPHSCGICGRSFLWLSGLAQHQKVHASQNRCECPHCGQLFAQQTHLDLHMKAHASAVQHWHSLRPGQPSYLSLPERATADGGHGRTLLSSSQLKPFECLQCAATFLNLSELTSHQNTHWKQPQRCRTATDGFHVNSELEHHQNGHTAERPFKCTECGKSFRLYMYLGIHQRIHAMQM</sequence>
<feature type="domain" description="C2H2-type" evidence="12">
    <location>
        <begin position="381"/>
        <end position="408"/>
    </location>
</feature>
<accession>A0ABM3W0H9</accession>
<dbReference type="RefSeq" id="XP_060030074.1">
    <property type="nucleotide sequence ID" value="XM_060174091.1"/>
</dbReference>
<dbReference type="GeneID" id="132533195"/>